<proteinExistence type="predicted"/>
<protein>
    <submittedName>
        <fullName evidence="1">Uncharacterized protein</fullName>
    </submittedName>
</protein>
<name>A0AAV7FLM7_DENCH</name>
<dbReference type="Proteomes" id="UP000775213">
    <property type="component" value="Unassembled WGS sequence"/>
</dbReference>
<sequence>MPELEEKLDIMFGRVVATGADVWVPNSVPKHKAFISNVSWRWRIVQLFLEAEEFCLNCMAGPVGPAGPIPIKLFNEKIYCMSASRINWTR</sequence>
<accession>A0AAV7FLM7</accession>
<dbReference type="EMBL" id="JAGFBR010000784">
    <property type="protein sequence ID" value="KAH0434777.1"/>
    <property type="molecule type" value="Genomic_DNA"/>
</dbReference>
<dbReference type="AlphaFoldDB" id="A0AAV7FLM7"/>
<reference evidence="1 2" key="1">
    <citation type="journal article" date="2021" name="Hortic Res">
        <title>Chromosome-scale assembly of the Dendrobium chrysotoxum genome enhances the understanding of orchid evolution.</title>
        <authorList>
            <person name="Zhang Y."/>
            <person name="Zhang G.Q."/>
            <person name="Zhang D."/>
            <person name="Liu X.D."/>
            <person name="Xu X.Y."/>
            <person name="Sun W.H."/>
            <person name="Yu X."/>
            <person name="Zhu X."/>
            <person name="Wang Z.W."/>
            <person name="Zhao X."/>
            <person name="Zhong W.Y."/>
            <person name="Chen H."/>
            <person name="Yin W.L."/>
            <person name="Huang T."/>
            <person name="Niu S.C."/>
            <person name="Liu Z.J."/>
        </authorList>
    </citation>
    <scope>NUCLEOTIDE SEQUENCE [LARGE SCALE GENOMIC DNA]</scope>
    <source>
        <strain evidence="1">Lindl</strain>
    </source>
</reference>
<keyword evidence="2" id="KW-1185">Reference proteome</keyword>
<gene>
    <name evidence="1" type="ORF">IEQ34_026772</name>
</gene>
<comment type="caution">
    <text evidence="1">The sequence shown here is derived from an EMBL/GenBank/DDBJ whole genome shotgun (WGS) entry which is preliminary data.</text>
</comment>
<organism evidence="1 2">
    <name type="scientific">Dendrobium chrysotoxum</name>
    <name type="common">Orchid</name>
    <dbReference type="NCBI Taxonomy" id="161865"/>
    <lineage>
        <taxon>Eukaryota</taxon>
        <taxon>Viridiplantae</taxon>
        <taxon>Streptophyta</taxon>
        <taxon>Embryophyta</taxon>
        <taxon>Tracheophyta</taxon>
        <taxon>Spermatophyta</taxon>
        <taxon>Magnoliopsida</taxon>
        <taxon>Liliopsida</taxon>
        <taxon>Asparagales</taxon>
        <taxon>Orchidaceae</taxon>
        <taxon>Epidendroideae</taxon>
        <taxon>Malaxideae</taxon>
        <taxon>Dendrobiinae</taxon>
        <taxon>Dendrobium</taxon>
    </lineage>
</organism>
<evidence type="ECO:0000313" key="1">
    <source>
        <dbReference type="EMBL" id="KAH0434777.1"/>
    </source>
</evidence>
<evidence type="ECO:0000313" key="2">
    <source>
        <dbReference type="Proteomes" id="UP000775213"/>
    </source>
</evidence>